<dbReference type="EMBL" id="JACYCF010000017">
    <property type="protein sequence ID" value="KAF8751802.1"/>
    <property type="molecule type" value="Genomic_DNA"/>
</dbReference>
<protein>
    <submittedName>
        <fullName evidence="2">Uncharacterized protein</fullName>
    </submittedName>
</protein>
<gene>
    <name evidence="2" type="ORF">RHS01_08352</name>
</gene>
<feature type="region of interest" description="Disordered" evidence="1">
    <location>
        <begin position="94"/>
        <end position="118"/>
    </location>
</feature>
<evidence type="ECO:0000313" key="2">
    <source>
        <dbReference type="EMBL" id="KAF8751802.1"/>
    </source>
</evidence>
<dbReference type="Proteomes" id="UP000614334">
    <property type="component" value="Unassembled WGS sequence"/>
</dbReference>
<sequence length="118" mass="12452">MGSPLDGSGQNETRLVDPIGLTFDRGVALLPRRGLGVFRGPGPVELEASKPILDNINGLGYVFNVGAGLDPCFLDFPNLLFEAFDLAEEAKEETGDALEGYFPSSTGVADGRKGPRSP</sequence>
<evidence type="ECO:0000256" key="1">
    <source>
        <dbReference type="SAM" id="MobiDB-lite"/>
    </source>
</evidence>
<accession>A0A8H7M256</accession>
<proteinExistence type="predicted"/>
<organism evidence="2 3">
    <name type="scientific">Rhizoctonia solani</name>
    <dbReference type="NCBI Taxonomy" id="456999"/>
    <lineage>
        <taxon>Eukaryota</taxon>
        <taxon>Fungi</taxon>
        <taxon>Dikarya</taxon>
        <taxon>Basidiomycota</taxon>
        <taxon>Agaricomycotina</taxon>
        <taxon>Agaricomycetes</taxon>
        <taxon>Cantharellales</taxon>
        <taxon>Ceratobasidiaceae</taxon>
        <taxon>Rhizoctonia</taxon>
    </lineage>
</organism>
<reference evidence="2" key="1">
    <citation type="submission" date="2020-09" db="EMBL/GenBank/DDBJ databases">
        <title>Comparative genome analyses of four rice-infecting Rhizoctonia solani isolates reveal extensive enrichment of homogalacturonan modification genes.</title>
        <authorList>
            <person name="Lee D.-Y."/>
            <person name="Jeon J."/>
            <person name="Kim K.-T."/>
            <person name="Cheong K."/>
            <person name="Song H."/>
            <person name="Choi G."/>
            <person name="Ko J."/>
            <person name="Opiyo S.O."/>
            <person name="Zuo S."/>
            <person name="Madhav S."/>
            <person name="Lee Y.-H."/>
            <person name="Wang G.-L."/>
        </authorList>
    </citation>
    <scope>NUCLEOTIDE SEQUENCE</scope>
    <source>
        <strain evidence="2">AG1-IA B2</strain>
    </source>
</reference>
<evidence type="ECO:0000313" key="3">
    <source>
        <dbReference type="Proteomes" id="UP000614334"/>
    </source>
</evidence>
<name>A0A8H7M256_9AGAM</name>
<dbReference type="AlphaFoldDB" id="A0A8H7M256"/>
<comment type="caution">
    <text evidence="2">The sequence shown here is derived from an EMBL/GenBank/DDBJ whole genome shotgun (WGS) entry which is preliminary data.</text>
</comment>